<protein>
    <submittedName>
        <fullName evidence="1">Iron-containing redox enzyme family protein</fullName>
    </submittedName>
</protein>
<proteinExistence type="predicted"/>
<reference evidence="1" key="1">
    <citation type="submission" date="2021-11" db="EMBL/GenBank/DDBJ databases">
        <title>BS-T2-15 a new species belonging to the Comamonadaceae family isolated from the soil of a French oak forest.</title>
        <authorList>
            <person name="Mieszkin S."/>
            <person name="Alain K."/>
        </authorList>
    </citation>
    <scope>NUCLEOTIDE SEQUENCE</scope>
    <source>
        <strain evidence="1">BS-T2-15</strain>
    </source>
</reference>
<keyword evidence="2" id="KW-1185">Reference proteome</keyword>
<name>A0A9X2C3Q5_9BURK</name>
<gene>
    <name evidence="1" type="ORF">LPC04_19625</name>
</gene>
<dbReference type="AlphaFoldDB" id="A0A9X2C3Q5"/>
<dbReference type="RefSeq" id="WP_275683963.1">
    <property type="nucleotide sequence ID" value="NZ_JAJLJH010000006.1"/>
</dbReference>
<comment type="caution">
    <text evidence="1">The sequence shown here is derived from an EMBL/GenBank/DDBJ whole genome shotgun (WGS) entry which is preliminary data.</text>
</comment>
<dbReference type="Proteomes" id="UP001139353">
    <property type="component" value="Unassembled WGS sequence"/>
</dbReference>
<evidence type="ECO:0000313" key="1">
    <source>
        <dbReference type="EMBL" id="MCK9687920.1"/>
    </source>
</evidence>
<dbReference type="Pfam" id="PF14518">
    <property type="entry name" value="Haem_oxygenas_2"/>
    <property type="match status" value="1"/>
</dbReference>
<dbReference type="InterPro" id="IPR016084">
    <property type="entry name" value="Haem_Oase-like_multi-hlx"/>
</dbReference>
<dbReference type="Gene3D" id="1.20.910.10">
    <property type="entry name" value="Heme oxygenase-like"/>
    <property type="match status" value="1"/>
</dbReference>
<accession>A0A9X2C3Q5</accession>
<sequence length="270" mass="30390">MSNAFRRTGDLKSIGSYPVWLQRVVHETTPHKRRVVDHELFALMRDAKLPLPTLQRFLVGIWPTIEQFPRFMAMNLKKAGYGDGPGVDMARRYLIQNIRVEQKHAEHWATWSSAAGLTLNDLRTGSDIEELEALAHWCWYVCDRADLAVAVAATNYAVEGATGEWSCVVCSQDTYARSLPDDVRVPAMRWLKVHAEYDDTHPWEALDIVATLLGHAPSAREIAHVRQAIRTSYRYMELSLDSAMMASIHGTFDETASNSSTLGFDSLNVA</sequence>
<dbReference type="SUPFAM" id="SSF48613">
    <property type="entry name" value="Heme oxygenase-like"/>
    <property type="match status" value="1"/>
</dbReference>
<dbReference type="EMBL" id="JAJLJH010000006">
    <property type="protein sequence ID" value="MCK9687920.1"/>
    <property type="molecule type" value="Genomic_DNA"/>
</dbReference>
<organism evidence="1 2">
    <name type="scientific">Scleromatobacter humisilvae</name>
    <dbReference type="NCBI Taxonomy" id="2897159"/>
    <lineage>
        <taxon>Bacteria</taxon>
        <taxon>Pseudomonadati</taxon>
        <taxon>Pseudomonadota</taxon>
        <taxon>Betaproteobacteria</taxon>
        <taxon>Burkholderiales</taxon>
        <taxon>Sphaerotilaceae</taxon>
        <taxon>Scleromatobacter</taxon>
    </lineage>
</organism>
<evidence type="ECO:0000313" key="2">
    <source>
        <dbReference type="Proteomes" id="UP001139353"/>
    </source>
</evidence>